<evidence type="ECO:0000313" key="1">
    <source>
        <dbReference type="EMBL" id="BAF60113.1"/>
    </source>
</evidence>
<gene>
    <name evidence="1" type="ordered locus">PTH_1932</name>
</gene>
<dbReference type="KEGG" id="pth:PTH_1932"/>
<sequence length="62" mass="7497">MQIPPLFTVIKTKTRQLRRGSRGKGLKKSYHKLQKINRLKFKNCKNFLKNNFFILNLEKIYD</sequence>
<dbReference type="EMBL" id="AP009389">
    <property type="protein sequence ID" value="BAF60113.1"/>
    <property type="molecule type" value="Genomic_DNA"/>
</dbReference>
<dbReference type="HOGENOM" id="CLU_2900206_0_0_9"/>
<evidence type="ECO:0000313" key="2">
    <source>
        <dbReference type="Proteomes" id="UP000006556"/>
    </source>
</evidence>
<protein>
    <submittedName>
        <fullName evidence="1">Uncharacterized protein</fullName>
    </submittedName>
</protein>
<accession>A5D0V9</accession>
<name>A5D0V9_PELTS</name>
<reference evidence="2" key="1">
    <citation type="journal article" date="2008" name="Genome Res.">
        <title>The genome of Pelotomaculum thermopropionicum reveals niche-associated evolution in anaerobic microbiota.</title>
        <authorList>
            <person name="Kosaka T."/>
            <person name="Kato S."/>
            <person name="Shimoyama T."/>
            <person name="Ishii S."/>
            <person name="Abe T."/>
            <person name="Watanabe K."/>
        </authorList>
    </citation>
    <scope>NUCLEOTIDE SEQUENCE [LARGE SCALE GENOMIC DNA]</scope>
    <source>
        <strain evidence="2">DSM 13744 / JCM 10971 / SI</strain>
    </source>
</reference>
<dbReference type="AlphaFoldDB" id="A5D0V9"/>
<proteinExistence type="predicted"/>
<keyword evidence="2" id="KW-1185">Reference proteome</keyword>
<dbReference type="Proteomes" id="UP000006556">
    <property type="component" value="Chromosome"/>
</dbReference>
<dbReference type="STRING" id="370438.PTH_1932"/>
<organism evidence="1 2">
    <name type="scientific">Pelotomaculum thermopropionicum (strain DSM 13744 / JCM 10971 / SI)</name>
    <dbReference type="NCBI Taxonomy" id="370438"/>
    <lineage>
        <taxon>Bacteria</taxon>
        <taxon>Bacillati</taxon>
        <taxon>Bacillota</taxon>
        <taxon>Clostridia</taxon>
        <taxon>Eubacteriales</taxon>
        <taxon>Desulfotomaculaceae</taxon>
        <taxon>Pelotomaculum</taxon>
    </lineage>
</organism>